<accession>A0ABN9YZ21</accession>
<organism evidence="1 2">
    <name type="scientific">Fructobacillus fructosus</name>
    <dbReference type="NCBI Taxonomy" id="1631"/>
    <lineage>
        <taxon>Bacteria</taxon>
        <taxon>Bacillati</taxon>
        <taxon>Bacillota</taxon>
        <taxon>Bacilli</taxon>
        <taxon>Lactobacillales</taxon>
        <taxon>Lactobacillaceae</taxon>
        <taxon>Fructobacillus</taxon>
    </lineage>
</organism>
<dbReference type="EMBL" id="CAUZLR010000009">
    <property type="protein sequence ID" value="CAK1250818.1"/>
    <property type="molecule type" value="Genomic_DNA"/>
</dbReference>
<keyword evidence="2" id="KW-1185">Reference proteome</keyword>
<name>A0ABN9YZ21_9LACO</name>
<gene>
    <name evidence="1" type="ORF">R54839_PPFHFPJH_01354</name>
</gene>
<reference evidence="1 2" key="1">
    <citation type="submission" date="2023-10" db="EMBL/GenBank/DDBJ databases">
        <authorList>
            <person name="Botero Cardona J."/>
        </authorList>
    </citation>
    <scope>NUCLEOTIDE SEQUENCE [LARGE SCALE GENOMIC DNA]</scope>
    <source>
        <strain evidence="1 2">R-54839</strain>
    </source>
</reference>
<proteinExistence type="predicted"/>
<comment type="caution">
    <text evidence="1">The sequence shown here is derived from an EMBL/GenBank/DDBJ whole genome shotgun (WGS) entry which is preliminary data.</text>
</comment>
<evidence type="ECO:0000313" key="1">
    <source>
        <dbReference type="EMBL" id="CAK1250818.1"/>
    </source>
</evidence>
<protein>
    <submittedName>
        <fullName evidence="1">Uncharacterized protein</fullName>
    </submittedName>
</protein>
<dbReference type="Proteomes" id="UP001314261">
    <property type="component" value="Unassembled WGS sequence"/>
</dbReference>
<sequence length="54" mass="5940">MVNMNDKEIITAQSEVIKSQADVITSLTDLVVSYQERLDKETVVKGFAGGSHEN</sequence>
<evidence type="ECO:0000313" key="2">
    <source>
        <dbReference type="Proteomes" id="UP001314261"/>
    </source>
</evidence>